<keyword evidence="1" id="KW-0732">Signal</keyword>
<dbReference type="PANTHER" id="PTHR45908">
    <property type="entry name" value="PROTEIN CBG11750-RELATED"/>
    <property type="match status" value="1"/>
</dbReference>
<feature type="domain" description="Fungal lipase-type" evidence="2">
    <location>
        <begin position="2"/>
        <end position="78"/>
    </location>
</feature>
<dbReference type="SUPFAM" id="SSF53474">
    <property type="entry name" value="alpha/beta-Hydrolases"/>
    <property type="match status" value="1"/>
</dbReference>
<dbReference type="AlphaFoldDB" id="A0AAV5UDX2"/>
<dbReference type="Proteomes" id="UP001432027">
    <property type="component" value="Unassembled WGS sequence"/>
</dbReference>
<accession>A0AAV5UDX2</accession>
<evidence type="ECO:0000313" key="3">
    <source>
        <dbReference type="EMBL" id="GMT04641.1"/>
    </source>
</evidence>
<gene>
    <name evidence="3" type="ORF">PENTCL1PPCAC_26815</name>
</gene>
<evidence type="ECO:0000259" key="2">
    <source>
        <dbReference type="Pfam" id="PF01764"/>
    </source>
</evidence>
<organism evidence="3 4">
    <name type="scientific">Pristionchus entomophagus</name>
    <dbReference type="NCBI Taxonomy" id="358040"/>
    <lineage>
        <taxon>Eukaryota</taxon>
        <taxon>Metazoa</taxon>
        <taxon>Ecdysozoa</taxon>
        <taxon>Nematoda</taxon>
        <taxon>Chromadorea</taxon>
        <taxon>Rhabditida</taxon>
        <taxon>Rhabditina</taxon>
        <taxon>Diplogasteromorpha</taxon>
        <taxon>Diplogasteroidea</taxon>
        <taxon>Neodiplogasteridae</taxon>
        <taxon>Pristionchus</taxon>
    </lineage>
</organism>
<protein>
    <recommendedName>
        <fullName evidence="2">Fungal lipase-type domain-containing protein</fullName>
    </recommendedName>
</protein>
<keyword evidence="4" id="KW-1185">Reference proteome</keyword>
<dbReference type="InterPro" id="IPR002921">
    <property type="entry name" value="Fungal_lipase-type"/>
</dbReference>
<dbReference type="EMBL" id="BTSX01000006">
    <property type="protein sequence ID" value="GMT04641.1"/>
    <property type="molecule type" value="Genomic_DNA"/>
</dbReference>
<proteinExistence type="predicted"/>
<comment type="caution">
    <text evidence="3">The sequence shown here is derived from an EMBL/GenBank/DDBJ whole genome shotgun (WGS) entry which is preliminary data.</text>
</comment>
<dbReference type="Gene3D" id="3.40.50.1820">
    <property type="entry name" value="alpha/beta hydrolase"/>
    <property type="match status" value="1"/>
</dbReference>
<dbReference type="Pfam" id="PF01764">
    <property type="entry name" value="Lipase_3"/>
    <property type="match status" value="1"/>
</dbReference>
<evidence type="ECO:0000313" key="4">
    <source>
        <dbReference type="Proteomes" id="UP001432027"/>
    </source>
</evidence>
<feature type="non-terminal residue" evidence="3">
    <location>
        <position position="1"/>
    </location>
</feature>
<feature type="signal peptide" evidence="1">
    <location>
        <begin position="1"/>
        <end position="22"/>
    </location>
</feature>
<feature type="non-terminal residue" evidence="3">
    <location>
        <position position="193"/>
    </location>
</feature>
<sequence length="193" mass="21689">QNHSLILTGHSLGGALASLAAAQTVKIGRCSVSQVKLYTFGQPRVGTYQFSKNFDDLGIESYRIVHGSDAVPALPPCKKNKKIPANVNGARACLAQLDENYHHGTEIWYPHNMTGGSVFIECLGSPKNEDFSCSNSLNFTMENNEYHLWDHRRYFDVSLSNFGKSGCINLTRRDPPEKSKWFKVIDILWDFFD</sequence>
<reference evidence="3" key="1">
    <citation type="submission" date="2023-10" db="EMBL/GenBank/DDBJ databases">
        <title>Genome assembly of Pristionchus species.</title>
        <authorList>
            <person name="Yoshida K."/>
            <person name="Sommer R.J."/>
        </authorList>
    </citation>
    <scope>NUCLEOTIDE SEQUENCE</scope>
    <source>
        <strain evidence="3">RS0144</strain>
    </source>
</reference>
<name>A0AAV5UDX2_9BILA</name>
<evidence type="ECO:0000256" key="1">
    <source>
        <dbReference type="SAM" id="SignalP"/>
    </source>
</evidence>
<dbReference type="InterPro" id="IPR029058">
    <property type="entry name" value="AB_hydrolase_fold"/>
</dbReference>
<dbReference type="PANTHER" id="PTHR45908:SF5">
    <property type="entry name" value="FUNGAL LIPASE-LIKE DOMAIN-CONTAINING PROTEIN"/>
    <property type="match status" value="1"/>
</dbReference>
<dbReference type="GO" id="GO:0006629">
    <property type="term" value="P:lipid metabolic process"/>
    <property type="evidence" value="ECO:0007669"/>
    <property type="project" value="InterPro"/>
</dbReference>
<feature type="chain" id="PRO_5043708598" description="Fungal lipase-type domain-containing protein" evidence="1">
    <location>
        <begin position="23"/>
        <end position="193"/>
    </location>
</feature>